<gene>
    <name evidence="1" type="ORF">A2228_00185</name>
</gene>
<organism evidence="1 2">
    <name type="scientific">Candidatus Collierbacteria bacterium RIFOXYA2_FULL_46_10</name>
    <dbReference type="NCBI Taxonomy" id="1817726"/>
    <lineage>
        <taxon>Bacteria</taxon>
        <taxon>Candidatus Collieribacteriota</taxon>
    </lineage>
</organism>
<name>A0A1F5F349_9BACT</name>
<proteinExistence type="predicted"/>
<protein>
    <submittedName>
        <fullName evidence="1">Uncharacterized protein</fullName>
    </submittedName>
</protein>
<evidence type="ECO:0000313" key="1">
    <source>
        <dbReference type="EMBL" id="OGD74010.1"/>
    </source>
</evidence>
<dbReference type="Proteomes" id="UP000176191">
    <property type="component" value="Unassembled WGS sequence"/>
</dbReference>
<comment type="caution">
    <text evidence="1">The sequence shown here is derived from an EMBL/GenBank/DDBJ whole genome shotgun (WGS) entry which is preliminary data.</text>
</comment>
<evidence type="ECO:0000313" key="2">
    <source>
        <dbReference type="Proteomes" id="UP000176191"/>
    </source>
</evidence>
<sequence>MRTDYRLQEQTGKNMPITVGNVESYRQAGSVFSFSYEELMAIRNAVPVVNTLLCCESSPGQEPGTVEIVAKNARKLNEVLSAAGF</sequence>
<reference evidence="1 2" key="1">
    <citation type="journal article" date="2016" name="Nat. Commun.">
        <title>Thousands of microbial genomes shed light on interconnected biogeochemical processes in an aquifer system.</title>
        <authorList>
            <person name="Anantharaman K."/>
            <person name="Brown C.T."/>
            <person name="Hug L.A."/>
            <person name="Sharon I."/>
            <person name="Castelle C.J."/>
            <person name="Probst A.J."/>
            <person name="Thomas B.C."/>
            <person name="Singh A."/>
            <person name="Wilkins M.J."/>
            <person name="Karaoz U."/>
            <person name="Brodie E.L."/>
            <person name="Williams K.H."/>
            <person name="Hubbard S.S."/>
            <person name="Banfield J.F."/>
        </authorList>
    </citation>
    <scope>NUCLEOTIDE SEQUENCE [LARGE SCALE GENOMIC DNA]</scope>
</reference>
<dbReference type="EMBL" id="MFAK01000042">
    <property type="protein sequence ID" value="OGD74010.1"/>
    <property type="molecule type" value="Genomic_DNA"/>
</dbReference>
<dbReference type="AlphaFoldDB" id="A0A1F5F349"/>
<accession>A0A1F5F349</accession>